<dbReference type="EMBL" id="FOSK01000012">
    <property type="protein sequence ID" value="SFK95185.1"/>
    <property type="molecule type" value="Genomic_DNA"/>
</dbReference>
<sequence>MTSPTATCKRPLHLATNYYNIPVEAIFDSTILIESKLKSALYGYIHN</sequence>
<protein>
    <submittedName>
        <fullName evidence="1">Uncharacterized protein</fullName>
    </submittedName>
</protein>
<gene>
    <name evidence="1" type="ORF">SAMN04488518_11297</name>
</gene>
<reference evidence="1 2" key="1">
    <citation type="submission" date="2016-10" db="EMBL/GenBank/DDBJ databases">
        <authorList>
            <person name="Varghese N."/>
            <person name="Submissions S."/>
        </authorList>
    </citation>
    <scope>NUCLEOTIDE SEQUENCE [LARGE SCALE GENOMIC DNA]</scope>
    <source>
        <strain evidence="1 2">DSM 16392</strain>
    </source>
</reference>
<comment type="caution">
    <text evidence="1">The sequence shown here is derived from an EMBL/GenBank/DDBJ whole genome shotgun (WGS) entry which is preliminary data.</text>
</comment>
<proteinExistence type="predicted"/>
<evidence type="ECO:0000313" key="2">
    <source>
        <dbReference type="Proteomes" id="UP000199598"/>
    </source>
</evidence>
<accession>A0A1I4DPB1</accession>
<dbReference type="Proteomes" id="UP000199598">
    <property type="component" value="Unassembled WGS sequence"/>
</dbReference>
<name>A0A1I4DPB1_9HYPH</name>
<evidence type="ECO:0000313" key="1">
    <source>
        <dbReference type="EMBL" id="SFK95185.1"/>
    </source>
</evidence>
<organism evidence="1 2">
    <name type="scientific">Pseudovibrio ascidiaceicola</name>
    <dbReference type="NCBI Taxonomy" id="285279"/>
    <lineage>
        <taxon>Bacteria</taxon>
        <taxon>Pseudomonadati</taxon>
        <taxon>Pseudomonadota</taxon>
        <taxon>Alphaproteobacteria</taxon>
        <taxon>Hyphomicrobiales</taxon>
        <taxon>Stappiaceae</taxon>
        <taxon>Pseudovibrio</taxon>
    </lineage>
</organism>
<keyword evidence="2" id="KW-1185">Reference proteome</keyword>